<evidence type="ECO:0000259" key="2">
    <source>
        <dbReference type="Pfam" id="PF00561"/>
    </source>
</evidence>
<name>A0A504UZ46_9HYPH</name>
<feature type="domain" description="AB hydrolase-1" evidence="2">
    <location>
        <begin position="22"/>
        <end position="131"/>
    </location>
</feature>
<dbReference type="InterPro" id="IPR000639">
    <property type="entry name" value="Epox_hydrolase-like"/>
</dbReference>
<organism evidence="3 4">
    <name type="scientific">Rhizobium glycinendophyticum</name>
    <dbReference type="NCBI Taxonomy" id="2589807"/>
    <lineage>
        <taxon>Bacteria</taxon>
        <taxon>Pseudomonadati</taxon>
        <taxon>Pseudomonadota</taxon>
        <taxon>Alphaproteobacteria</taxon>
        <taxon>Hyphomicrobiales</taxon>
        <taxon>Rhizobiaceae</taxon>
        <taxon>Rhizobium/Agrobacterium group</taxon>
        <taxon>Rhizobium</taxon>
    </lineage>
</organism>
<dbReference type="Pfam" id="PF00561">
    <property type="entry name" value="Abhydrolase_1"/>
    <property type="match status" value="1"/>
</dbReference>
<comment type="caution">
    <text evidence="3">The sequence shown here is derived from an EMBL/GenBank/DDBJ whole genome shotgun (WGS) entry which is preliminary data.</text>
</comment>
<dbReference type="AlphaFoldDB" id="A0A504UZ46"/>
<evidence type="ECO:0000313" key="3">
    <source>
        <dbReference type="EMBL" id="TPP10363.1"/>
    </source>
</evidence>
<dbReference type="GO" id="GO:0016787">
    <property type="term" value="F:hydrolase activity"/>
    <property type="evidence" value="ECO:0007669"/>
    <property type="project" value="UniProtKB-KW"/>
</dbReference>
<dbReference type="PANTHER" id="PTHR43329">
    <property type="entry name" value="EPOXIDE HYDROLASE"/>
    <property type="match status" value="1"/>
</dbReference>
<dbReference type="OrthoDB" id="9812774at2"/>
<dbReference type="InterPro" id="IPR029058">
    <property type="entry name" value="AB_hydrolase_fold"/>
</dbReference>
<dbReference type="Gene3D" id="3.40.50.1820">
    <property type="entry name" value="alpha/beta hydrolase"/>
    <property type="match status" value="1"/>
</dbReference>
<gene>
    <name evidence="3" type="ORF">FJQ55_05755</name>
</gene>
<keyword evidence="4" id="KW-1185">Reference proteome</keyword>
<protein>
    <submittedName>
        <fullName evidence="3">Alpha/beta hydrolase</fullName>
    </submittedName>
</protein>
<evidence type="ECO:0000256" key="1">
    <source>
        <dbReference type="ARBA" id="ARBA00022801"/>
    </source>
</evidence>
<keyword evidence="1 3" id="KW-0378">Hydrolase</keyword>
<dbReference type="SUPFAM" id="SSF53474">
    <property type="entry name" value="alpha/beta-Hydrolases"/>
    <property type="match status" value="1"/>
</dbReference>
<evidence type="ECO:0000313" key="4">
    <source>
        <dbReference type="Proteomes" id="UP000316429"/>
    </source>
</evidence>
<dbReference type="InterPro" id="IPR000073">
    <property type="entry name" value="AB_hydrolase_1"/>
</dbReference>
<dbReference type="RefSeq" id="WP_140826711.1">
    <property type="nucleotide sequence ID" value="NZ_VFYP01000001.1"/>
</dbReference>
<sequence>MSSRKVNANGLAMHVEERGEGPLILLAHGFPETSHAWRHQLAALAAAGFHAVAPDMRGYGETESPSEINRYSTLDLVGDLVGLLDSLERENAILVGNDWGSTIAWQAALLRPDRFKGVVAIGVPMMDNPPVPPTTLFPETPDARFYLLHFQEPGVAEAELERDIEATLRKILFAASRDAGPRQPGDDTPNPFSMVARDCGLLGPLPMPARLPAWLSEADLARYVAAFARSGFRGGLNYYRNLDANWNYQRALAGLKVQVPALYMVGEQDVGLSIPGMQEVIASMPRLVPELRKSVTIADCGHWAPQEKPDEVTAAILDFARSIHSGT</sequence>
<reference evidence="3 4" key="1">
    <citation type="submission" date="2019-06" db="EMBL/GenBank/DDBJ databases">
        <title>Rhizobium sp. CL12 isolated from roots of soybean.</title>
        <authorList>
            <person name="Wang C."/>
        </authorList>
    </citation>
    <scope>NUCLEOTIDE SEQUENCE [LARGE SCALE GENOMIC DNA]</scope>
    <source>
        <strain evidence="3 4">CL12</strain>
    </source>
</reference>
<dbReference type="PRINTS" id="PR00111">
    <property type="entry name" value="ABHYDROLASE"/>
</dbReference>
<dbReference type="Proteomes" id="UP000316429">
    <property type="component" value="Unassembled WGS sequence"/>
</dbReference>
<accession>A0A504UZ46</accession>
<dbReference type="EMBL" id="VFYP01000001">
    <property type="protein sequence ID" value="TPP10363.1"/>
    <property type="molecule type" value="Genomic_DNA"/>
</dbReference>
<proteinExistence type="predicted"/>
<dbReference type="PRINTS" id="PR00412">
    <property type="entry name" value="EPOXHYDRLASE"/>
</dbReference>